<dbReference type="InterPro" id="IPR036271">
    <property type="entry name" value="Tet_transcr_reg_TetR-rel_C_sf"/>
</dbReference>
<dbReference type="InterPro" id="IPR001647">
    <property type="entry name" value="HTH_TetR"/>
</dbReference>
<dbReference type="RefSeq" id="WP_294568040.1">
    <property type="nucleotide sequence ID" value="NZ_CADCTE010000112.1"/>
</dbReference>
<dbReference type="PANTHER" id="PTHR30055:SF239">
    <property type="entry name" value="TRANSCRIPTIONAL REGULATORY PROTEIN"/>
    <property type="match status" value="1"/>
</dbReference>
<dbReference type="GO" id="GO:0003700">
    <property type="term" value="F:DNA-binding transcription factor activity"/>
    <property type="evidence" value="ECO:0007669"/>
    <property type="project" value="TreeGrafter"/>
</dbReference>
<dbReference type="AlphaFoldDB" id="A0A6J4IDK2"/>
<proteinExistence type="predicted"/>
<feature type="region of interest" description="Disordered" evidence="4">
    <location>
        <begin position="190"/>
        <end position="216"/>
    </location>
</feature>
<reference evidence="7" key="1">
    <citation type="submission" date="2020-02" db="EMBL/GenBank/DDBJ databases">
        <authorList>
            <person name="Meier V. D."/>
        </authorList>
    </citation>
    <scope>NUCLEOTIDE SEQUENCE</scope>
    <source>
        <strain evidence="7">AVDCRST_MAG83</strain>
    </source>
</reference>
<protein>
    <submittedName>
        <fullName evidence="7">Transcriptional regulator, AcrR family</fullName>
    </submittedName>
</protein>
<evidence type="ECO:0000259" key="5">
    <source>
        <dbReference type="Pfam" id="PF00440"/>
    </source>
</evidence>
<evidence type="ECO:0000259" key="6">
    <source>
        <dbReference type="Pfam" id="PF13305"/>
    </source>
</evidence>
<dbReference type="InterPro" id="IPR009057">
    <property type="entry name" value="Homeodomain-like_sf"/>
</dbReference>
<evidence type="ECO:0000256" key="2">
    <source>
        <dbReference type="ARBA" id="ARBA00023125"/>
    </source>
</evidence>
<feature type="domain" description="HTH tetR-type" evidence="5">
    <location>
        <begin position="13"/>
        <end position="46"/>
    </location>
</feature>
<dbReference type="GO" id="GO:0000976">
    <property type="term" value="F:transcription cis-regulatory region binding"/>
    <property type="evidence" value="ECO:0007669"/>
    <property type="project" value="TreeGrafter"/>
</dbReference>
<dbReference type="SUPFAM" id="SSF48498">
    <property type="entry name" value="Tetracyclin repressor-like, C-terminal domain"/>
    <property type="match status" value="1"/>
</dbReference>
<evidence type="ECO:0000256" key="3">
    <source>
        <dbReference type="ARBA" id="ARBA00023163"/>
    </source>
</evidence>
<keyword evidence="1" id="KW-0805">Transcription regulation</keyword>
<dbReference type="InterPro" id="IPR050109">
    <property type="entry name" value="HTH-type_TetR-like_transc_reg"/>
</dbReference>
<keyword evidence="2" id="KW-0238">DNA-binding</keyword>
<dbReference type="InterPro" id="IPR025996">
    <property type="entry name" value="MT1864/Rv1816-like_C"/>
</dbReference>
<accession>A0A6J4IDK2</accession>
<dbReference type="Pfam" id="PF13305">
    <property type="entry name" value="TetR_C_33"/>
    <property type="match status" value="1"/>
</dbReference>
<evidence type="ECO:0000256" key="1">
    <source>
        <dbReference type="ARBA" id="ARBA00023015"/>
    </source>
</evidence>
<name>A0A6J4IDK2_9MICC</name>
<feature type="non-terminal residue" evidence="7">
    <location>
        <position position="216"/>
    </location>
</feature>
<gene>
    <name evidence="7" type="ORF">AVDCRST_MAG83-2001</name>
</gene>
<dbReference type="Gene3D" id="1.10.357.10">
    <property type="entry name" value="Tetracycline Repressor, domain 2"/>
    <property type="match status" value="1"/>
</dbReference>
<organism evidence="7">
    <name type="scientific">uncultured Arthrobacter sp</name>
    <dbReference type="NCBI Taxonomy" id="114050"/>
    <lineage>
        <taxon>Bacteria</taxon>
        <taxon>Bacillati</taxon>
        <taxon>Actinomycetota</taxon>
        <taxon>Actinomycetes</taxon>
        <taxon>Micrococcales</taxon>
        <taxon>Micrococcaceae</taxon>
        <taxon>Arthrobacter</taxon>
        <taxon>environmental samples</taxon>
    </lineage>
</organism>
<sequence>MPRAGLDAAAVTEAGAALADEIGFAELSMSLVAERLGVRTPSLYKHVDGLADLARRVCILAVTELGEAVRDATQGRARRDALEGAAQALRGYVKQHPGRYAATVGVRPTGPDDPLAGALKRALTPLSAVLLGYRLDPADEIHAARMLRSMLDGFATLEISDGFQMRTDVDASFTWMVDFIDQGLRSTATNAGHGRVVSPRPRRRDRQPAGRMNIAR</sequence>
<dbReference type="PANTHER" id="PTHR30055">
    <property type="entry name" value="HTH-TYPE TRANSCRIPTIONAL REGULATOR RUTR"/>
    <property type="match status" value="1"/>
</dbReference>
<dbReference type="EMBL" id="CADCTE010000112">
    <property type="protein sequence ID" value="CAA9247345.1"/>
    <property type="molecule type" value="Genomic_DNA"/>
</dbReference>
<dbReference type="Pfam" id="PF00440">
    <property type="entry name" value="TetR_N"/>
    <property type="match status" value="1"/>
</dbReference>
<evidence type="ECO:0000313" key="7">
    <source>
        <dbReference type="EMBL" id="CAA9247345.1"/>
    </source>
</evidence>
<dbReference type="Gene3D" id="1.10.10.60">
    <property type="entry name" value="Homeodomain-like"/>
    <property type="match status" value="1"/>
</dbReference>
<evidence type="ECO:0000256" key="4">
    <source>
        <dbReference type="SAM" id="MobiDB-lite"/>
    </source>
</evidence>
<dbReference type="SUPFAM" id="SSF46689">
    <property type="entry name" value="Homeodomain-like"/>
    <property type="match status" value="1"/>
</dbReference>
<keyword evidence="3" id="KW-0804">Transcription</keyword>
<feature type="domain" description="HTH-type transcriptional regulator MT1864/Rv1816-like C-terminal" evidence="6">
    <location>
        <begin position="83"/>
        <end position="179"/>
    </location>
</feature>